<evidence type="ECO:0000313" key="2">
    <source>
        <dbReference type="Proteomes" id="UP001153269"/>
    </source>
</evidence>
<evidence type="ECO:0000313" key="1">
    <source>
        <dbReference type="EMBL" id="CAB1418518.1"/>
    </source>
</evidence>
<reference evidence="1" key="1">
    <citation type="submission" date="2020-03" db="EMBL/GenBank/DDBJ databases">
        <authorList>
            <person name="Weist P."/>
        </authorList>
    </citation>
    <scope>NUCLEOTIDE SEQUENCE</scope>
</reference>
<dbReference type="AlphaFoldDB" id="A0A9N7YAE5"/>
<name>A0A9N7YAE5_PLEPL</name>
<dbReference type="Proteomes" id="UP001153269">
    <property type="component" value="Unassembled WGS sequence"/>
</dbReference>
<proteinExistence type="predicted"/>
<accession>A0A9N7YAE5</accession>
<protein>
    <submittedName>
        <fullName evidence="1">Uncharacterized protein</fullName>
    </submittedName>
</protein>
<sequence length="74" mass="8215">MTSMANNATSKHIVCMVMIVDSTTIKNTPFLPVFLEKVQMIKIQTKGPLEDSKRRQPTANIAALPTMSPSCFYP</sequence>
<gene>
    <name evidence="1" type="ORF">PLEPLA_LOCUS6344</name>
</gene>
<keyword evidence="2" id="KW-1185">Reference proteome</keyword>
<organism evidence="1 2">
    <name type="scientific">Pleuronectes platessa</name>
    <name type="common">European plaice</name>
    <dbReference type="NCBI Taxonomy" id="8262"/>
    <lineage>
        <taxon>Eukaryota</taxon>
        <taxon>Metazoa</taxon>
        <taxon>Chordata</taxon>
        <taxon>Craniata</taxon>
        <taxon>Vertebrata</taxon>
        <taxon>Euteleostomi</taxon>
        <taxon>Actinopterygii</taxon>
        <taxon>Neopterygii</taxon>
        <taxon>Teleostei</taxon>
        <taxon>Neoteleostei</taxon>
        <taxon>Acanthomorphata</taxon>
        <taxon>Carangaria</taxon>
        <taxon>Pleuronectiformes</taxon>
        <taxon>Pleuronectoidei</taxon>
        <taxon>Pleuronectidae</taxon>
        <taxon>Pleuronectes</taxon>
    </lineage>
</organism>
<dbReference type="EMBL" id="CADEAL010000329">
    <property type="protein sequence ID" value="CAB1418518.1"/>
    <property type="molecule type" value="Genomic_DNA"/>
</dbReference>
<comment type="caution">
    <text evidence="1">The sequence shown here is derived from an EMBL/GenBank/DDBJ whole genome shotgun (WGS) entry which is preliminary data.</text>
</comment>